<keyword evidence="11" id="KW-1015">Disulfide bond</keyword>
<evidence type="ECO:0000256" key="19">
    <source>
        <dbReference type="SAM" id="SignalP"/>
    </source>
</evidence>
<evidence type="ECO:0000256" key="7">
    <source>
        <dbReference type="ARBA" id="ARBA00022722"/>
    </source>
</evidence>
<dbReference type="EC" id="3.1.22.1" evidence="4"/>
<evidence type="ECO:0000256" key="4">
    <source>
        <dbReference type="ARBA" id="ARBA00012036"/>
    </source>
</evidence>
<evidence type="ECO:0000313" key="20">
    <source>
        <dbReference type="EMBL" id="KAK6470112.1"/>
    </source>
</evidence>
<keyword evidence="21" id="KW-1185">Reference proteome</keyword>
<dbReference type="InterPro" id="IPR004947">
    <property type="entry name" value="DNase_II"/>
</dbReference>
<name>A0ABR0YBU6_HUSHU</name>
<keyword evidence="13" id="KW-0458">Lysosome</keyword>
<evidence type="ECO:0000256" key="18">
    <source>
        <dbReference type="ARBA" id="ARBA00045381"/>
    </source>
</evidence>
<keyword evidence="7" id="KW-0540">Nuclease</keyword>
<evidence type="ECO:0000256" key="16">
    <source>
        <dbReference type="ARBA" id="ARBA00041918"/>
    </source>
</evidence>
<evidence type="ECO:0000256" key="13">
    <source>
        <dbReference type="ARBA" id="ARBA00023228"/>
    </source>
</evidence>
<keyword evidence="8 19" id="KW-0732">Signal</keyword>
<evidence type="ECO:0000313" key="21">
    <source>
        <dbReference type="Proteomes" id="UP001369086"/>
    </source>
</evidence>
<evidence type="ECO:0000256" key="11">
    <source>
        <dbReference type="ARBA" id="ARBA00023157"/>
    </source>
</evidence>
<sequence length="380" mass="42409">MNSSSLQTELSGQSGARTMKYLLYLLFLSSLLDGAVAAVSCYNDNGEPVDWFFLYKLPRPRQRPLEDGLRYMYLDSENQDWREGRGSINQSEGAVGRTLEQLYKLGESSEVAYVLYNDQPPRKEKERREESKWRTGYEKGHTKGVVLLDRSQGFWLVHSTPHFPPPLPGEFSYPSSGVHNGQSFLCVTYSYAQFNNISEQVFLNQPDWFNISVPEPFATDCPGLQKLAQEESVKAPWKSQSSLTSLGGTAFISFAKAAQFNDALYHSWVAPALGSDLLVQFWPNSAGVLPSNCSPPQHVLNVQEIGFPPGAGAPPPFSSHVDHSKWCVSEGEAAGAWTCVGDVNRDQGEERRGGGTVCIDNRLVWKSYRQLVQKYSKCED</sequence>
<evidence type="ECO:0000256" key="10">
    <source>
        <dbReference type="ARBA" id="ARBA00022801"/>
    </source>
</evidence>
<evidence type="ECO:0000256" key="5">
    <source>
        <dbReference type="ARBA" id="ARBA00022473"/>
    </source>
</evidence>
<comment type="similarity">
    <text evidence="3">Belongs to the DNase II family.</text>
</comment>
<comment type="function">
    <text evidence="18">Hydrolyzes DNA under acidic conditions with a preference for double-stranded DNA. Plays a major role in the clearance of nucleic acids generated through apoptosis, hence preventing autoinflammation. Necessary for proper fetal development and for definitive erythropoiesis in fetal liver and bone marrow, where it degrades nuclear DNA expelled from erythroid precursor cells.</text>
</comment>
<evidence type="ECO:0000256" key="9">
    <source>
        <dbReference type="ARBA" id="ARBA00022759"/>
    </source>
</evidence>
<dbReference type="PANTHER" id="PTHR10858">
    <property type="entry name" value="DEOXYRIBONUCLEASE II"/>
    <property type="match status" value="1"/>
</dbReference>
<keyword evidence="12" id="KW-0325">Glycoprotein</keyword>
<evidence type="ECO:0000256" key="14">
    <source>
        <dbReference type="ARBA" id="ARBA00039868"/>
    </source>
</evidence>
<gene>
    <name evidence="20" type="ORF">HHUSO_G31762</name>
</gene>
<keyword evidence="9" id="KW-0255">Endonuclease</keyword>
<comment type="caution">
    <text evidence="20">The sequence shown here is derived from an EMBL/GenBank/DDBJ whole genome shotgun (WGS) entry which is preliminary data.</text>
</comment>
<evidence type="ECO:0000256" key="3">
    <source>
        <dbReference type="ARBA" id="ARBA00007527"/>
    </source>
</evidence>
<organism evidence="20 21">
    <name type="scientific">Huso huso</name>
    <name type="common">Beluga</name>
    <name type="synonym">Acipenser huso</name>
    <dbReference type="NCBI Taxonomy" id="61971"/>
    <lineage>
        <taxon>Eukaryota</taxon>
        <taxon>Metazoa</taxon>
        <taxon>Chordata</taxon>
        <taxon>Craniata</taxon>
        <taxon>Vertebrata</taxon>
        <taxon>Euteleostomi</taxon>
        <taxon>Actinopterygii</taxon>
        <taxon>Chondrostei</taxon>
        <taxon>Acipenseriformes</taxon>
        <taxon>Acipenseridae</taxon>
        <taxon>Huso</taxon>
    </lineage>
</organism>
<evidence type="ECO:0000256" key="6">
    <source>
        <dbReference type="ARBA" id="ARBA00022703"/>
    </source>
</evidence>
<keyword evidence="10" id="KW-0378">Hydrolase</keyword>
<evidence type="ECO:0000256" key="8">
    <source>
        <dbReference type="ARBA" id="ARBA00022729"/>
    </source>
</evidence>
<protein>
    <recommendedName>
        <fullName evidence="14">Deoxyribonuclease-2-alpha</fullName>
        <ecNumber evidence="4">3.1.22.1</ecNumber>
    </recommendedName>
    <alternativeName>
        <fullName evidence="15">Acid DNase</fullName>
    </alternativeName>
    <alternativeName>
        <fullName evidence="17">Deoxyribonuclease II alpha</fullName>
    </alternativeName>
    <alternativeName>
        <fullName evidence="16">Lysosomal DNase II</fullName>
    </alternativeName>
</protein>
<evidence type="ECO:0000256" key="15">
    <source>
        <dbReference type="ARBA" id="ARBA00041393"/>
    </source>
</evidence>
<dbReference type="Pfam" id="PF03265">
    <property type="entry name" value="DNase_II"/>
    <property type="match status" value="1"/>
</dbReference>
<keyword evidence="6" id="KW-0053">Apoptosis</keyword>
<dbReference type="PANTHER" id="PTHR10858:SF9">
    <property type="entry name" value="DEOXYRIBONUCLEASE-2-ALPHA"/>
    <property type="match status" value="1"/>
</dbReference>
<evidence type="ECO:0000256" key="17">
    <source>
        <dbReference type="ARBA" id="ARBA00043033"/>
    </source>
</evidence>
<feature type="chain" id="PRO_5046891927" description="Deoxyribonuclease-2-alpha" evidence="19">
    <location>
        <begin position="38"/>
        <end position="380"/>
    </location>
</feature>
<reference evidence="20 21" key="1">
    <citation type="submission" date="2021-05" db="EMBL/GenBank/DDBJ databases">
        <authorList>
            <person name="Zahm M."/>
            <person name="Klopp C."/>
            <person name="Cabau C."/>
            <person name="Kuhl H."/>
            <person name="Suciu R."/>
            <person name="Ciorpac M."/>
            <person name="Holostenco D."/>
            <person name="Gessner J."/>
            <person name="Wuertz S."/>
            <person name="Hohne C."/>
            <person name="Stock M."/>
            <person name="Gislard M."/>
            <person name="Lluch J."/>
            <person name="Milhes M."/>
            <person name="Lampietro C."/>
            <person name="Lopez Roques C."/>
            <person name="Donnadieu C."/>
            <person name="Du K."/>
            <person name="Schartl M."/>
            <person name="Guiguen Y."/>
        </authorList>
    </citation>
    <scope>NUCLEOTIDE SEQUENCE [LARGE SCALE GENOMIC DNA]</scope>
    <source>
        <strain evidence="20">Hh-F2</strain>
        <tissue evidence="20">Blood</tissue>
    </source>
</reference>
<keyword evidence="5" id="KW-0217">Developmental protein</keyword>
<evidence type="ECO:0000256" key="12">
    <source>
        <dbReference type="ARBA" id="ARBA00023180"/>
    </source>
</evidence>
<accession>A0ABR0YBU6</accession>
<evidence type="ECO:0000256" key="1">
    <source>
        <dbReference type="ARBA" id="ARBA00000447"/>
    </source>
</evidence>
<comment type="subcellular location">
    <subcellularLocation>
        <location evidence="2">Lysosome</location>
    </subcellularLocation>
</comment>
<dbReference type="Proteomes" id="UP001369086">
    <property type="component" value="Unassembled WGS sequence"/>
</dbReference>
<dbReference type="EMBL" id="JAHFZB010000037">
    <property type="protein sequence ID" value="KAK6470112.1"/>
    <property type="molecule type" value="Genomic_DNA"/>
</dbReference>
<comment type="catalytic activity">
    <reaction evidence="1">
        <text>Endonucleolytic cleavage to nucleoside 3'-phosphates and 3'-phosphooligonucleotide end-products.</text>
        <dbReference type="EC" id="3.1.22.1"/>
    </reaction>
</comment>
<feature type="signal peptide" evidence="19">
    <location>
        <begin position="1"/>
        <end position="37"/>
    </location>
</feature>
<evidence type="ECO:0000256" key="2">
    <source>
        <dbReference type="ARBA" id="ARBA00004371"/>
    </source>
</evidence>
<proteinExistence type="inferred from homology"/>